<dbReference type="PANTHER" id="PTHR11904:SF9">
    <property type="entry name" value="PURINE NUCLEOSIDE PHOSPHORYLASE-RELATED"/>
    <property type="match status" value="1"/>
</dbReference>
<evidence type="ECO:0000313" key="4">
    <source>
        <dbReference type="EMBL" id="KAB7494032.1"/>
    </source>
</evidence>
<reference evidence="4 5" key="1">
    <citation type="journal article" date="2019" name="PLoS Biol.">
        <title>Sex chromosomes control vertical transmission of feminizing Wolbachia symbionts in an isopod.</title>
        <authorList>
            <person name="Becking T."/>
            <person name="Chebbi M.A."/>
            <person name="Giraud I."/>
            <person name="Moumen B."/>
            <person name="Laverre T."/>
            <person name="Caubet Y."/>
            <person name="Peccoud J."/>
            <person name="Gilbert C."/>
            <person name="Cordaux R."/>
        </authorList>
    </citation>
    <scope>NUCLEOTIDE SEQUENCE [LARGE SCALE GENOMIC DNA]</scope>
    <source>
        <strain evidence="4">ANa2</strain>
        <tissue evidence="4">Whole body excluding digestive tract and cuticle</tissue>
    </source>
</reference>
<evidence type="ECO:0000256" key="3">
    <source>
        <dbReference type="SAM" id="MobiDB-lite"/>
    </source>
</evidence>
<keyword evidence="1" id="KW-0328">Glycosyltransferase</keyword>
<name>A0A5N5SJM4_9CRUS</name>
<sequence>MSFKKTIIKECIASDKNNRDNGGKFLLEAIGSERVIDYRTLALFFTRTQTQTRTRTQTRTQTQTQTRTQTQDSTQTQTHNPDIYTYNIRVKQDFYHEAVKEIADHILNSSKHKPKIGIICGSGLGSIADKLVNSEVLPYESIPNFPVTSVPGHAGRLVLGILSGVPVLCLQGRVHYYEGQPLSKNFGGNSPLRGINDTRFGPLYPSMTNAYDKHLRQCAKKCATEAGFTEFVHEGILHDDGGTHV</sequence>
<evidence type="ECO:0000256" key="1">
    <source>
        <dbReference type="ARBA" id="ARBA00022676"/>
    </source>
</evidence>
<dbReference type="Proteomes" id="UP000326759">
    <property type="component" value="Unassembled WGS sequence"/>
</dbReference>
<accession>A0A5N5SJM4</accession>
<evidence type="ECO:0000313" key="5">
    <source>
        <dbReference type="Proteomes" id="UP000326759"/>
    </source>
</evidence>
<feature type="compositionally biased region" description="Low complexity" evidence="3">
    <location>
        <begin position="50"/>
        <end position="78"/>
    </location>
</feature>
<dbReference type="OrthoDB" id="10261782at2759"/>
<dbReference type="PANTHER" id="PTHR11904">
    <property type="entry name" value="METHYLTHIOADENOSINE/PURINE NUCLEOSIDE PHOSPHORYLASE"/>
    <property type="match status" value="1"/>
</dbReference>
<keyword evidence="2" id="KW-0808">Transferase</keyword>
<keyword evidence="5" id="KW-1185">Reference proteome</keyword>
<comment type="caution">
    <text evidence="4">The sequence shown here is derived from an EMBL/GenBank/DDBJ whole genome shotgun (WGS) entry which is preliminary data.</text>
</comment>
<dbReference type="CDD" id="cd09009">
    <property type="entry name" value="PNP-EcPNPII_like"/>
    <property type="match status" value="1"/>
</dbReference>
<organism evidence="4 5">
    <name type="scientific">Armadillidium nasatum</name>
    <dbReference type="NCBI Taxonomy" id="96803"/>
    <lineage>
        <taxon>Eukaryota</taxon>
        <taxon>Metazoa</taxon>
        <taxon>Ecdysozoa</taxon>
        <taxon>Arthropoda</taxon>
        <taxon>Crustacea</taxon>
        <taxon>Multicrustacea</taxon>
        <taxon>Malacostraca</taxon>
        <taxon>Eumalacostraca</taxon>
        <taxon>Peracarida</taxon>
        <taxon>Isopoda</taxon>
        <taxon>Oniscidea</taxon>
        <taxon>Crinocheta</taxon>
        <taxon>Armadillidiidae</taxon>
        <taxon>Armadillidium</taxon>
    </lineage>
</organism>
<dbReference type="InterPro" id="IPR011268">
    <property type="entry name" value="Purine_phosphorylase"/>
</dbReference>
<feature type="region of interest" description="Disordered" evidence="3">
    <location>
        <begin position="50"/>
        <end position="79"/>
    </location>
</feature>
<dbReference type="GO" id="GO:0005737">
    <property type="term" value="C:cytoplasm"/>
    <property type="evidence" value="ECO:0007669"/>
    <property type="project" value="TreeGrafter"/>
</dbReference>
<proteinExistence type="predicted"/>
<protein>
    <submittedName>
        <fullName evidence="4">Purine nucleoside phosphorylase</fullName>
    </submittedName>
</protein>
<dbReference type="Gene3D" id="3.40.50.1580">
    <property type="entry name" value="Nucleoside phosphorylase domain"/>
    <property type="match status" value="2"/>
</dbReference>
<dbReference type="GO" id="GO:0004731">
    <property type="term" value="F:purine-nucleoside phosphorylase activity"/>
    <property type="evidence" value="ECO:0007669"/>
    <property type="project" value="InterPro"/>
</dbReference>
<dbReference type="EMBL" id="SEYY01024570">
    <property type="protein sequence ID" value="KAB7494032.1"/>
    <property type="molecule type" value="Genomic_DNA"/>
</dbReference>
<evidence type="ECO:0000256" key="2">
    <source>
        <dbReference type="ARBA" id="ARBA00022679"/>
    </source>
</evidence>
<dbReference type="AlphaFoldDB" id="A0A5N5SJM4"/>
<dbReference type="SUPFAM" id="SSF53167">
    <property type="entry name" value="Purine and uridine phosphorylases"/>
    <property type="match status" value="1"/>
</dbReference>
<dbReference type="GO" id="GO:0009116">
    <property type="term" value="P:nucleoside metabolic process"/>
    <property type="evidence" value="ECO:0007669"/>
    <property type="project" value="InterPro"/>
</dbReference>
<gene>
    <name evidence="4" type="primary">PNP_0</name>
    <name evidence="4" type="ORF">Anas_06860</name>
</gene>
<dbReference type="InterPro" id="IPR035994">
    <property type="entry name" value="Nucleoside_phosphorylase_sf"/>
</dbReference>